<dbReference type="RefSeq" id="WP_378996584.1">
    <property type="nucleotide sequence ID" value="NZ_JBHSMT010000012.1"/>
</dbReference>
<accession>A0ABW0M7K6</accession>
<evidence type="ECO:0000313" key="2">
    <source>
        <dbReference type="EMBL" id="MFC5473784.1"/>
    </source>
</evidence>
<evidence type="ECO:0000256" key="1">
    <source>
        <dbReference type="SAM" id="SignalP"/>
    </source>
</evidence>
<organism evidence="2 3">
    <name type="scientific">Paraherbaspirillum soli</name>
    <dbReference type="NCBI Taxonomy" id="631222"/>
    <lineage>
        <taxon>Bacteria</taxon>
        <taxon>Pseudomonadati</taxon>
        <taxon>Pseudomonadota</taxon>
        <taxon>Betaproteobacteria</taxon>
        <taxon>Burkholderiales</taxon>
        <taxon>Oxalobacteraceae</taxon>
        <taxon>Paraherbaspirillum</taxon>
    </lineage>
</organism>
<dbReference type="Proteomes" id="UP001596045">
    <property type="component" value="Unassembled WGS sequence"/>
</dbReference>
<feature type="signal peptide" evidence="1">
    <location>
        <begin position="1"/>
        <end position="25"/>
    </location>
</feature>
<comment type="caution">
    <text evidence="2">The sequence shown here is derived from an EMBL/GenBank/DDBJ whole genome shotgun (WGS) entry which is preliminary data.</text>
</comment>
<reference evidence="3" key="1">
    <citation type="journal article" date="2019" name="Int. J. Syst. Evol. Microbiol.">
        <title>The Global Catalogue of Microorganisms (GCM) 10K type strain sequencing project: providing services to taxonomists for standard genome sequencing and annotation.</title>
        <authorList>
            <consortium name="The Broad Institute Genomics Platform"/>
            <consortium name="The Broad Institute Genome Sequencing Center for Infectious Disease"/>
            <person name="Wu L."/>
            <person name="Ma J."/>
        </authorList>
    </citation>
    <scope>NUCLEOTIDE SEQUENCE [LARGE SCALE GENOMIC DNA]</scope>
    <source>
        <strain evidence="3">JCM 17066</strain>
    </source>
</reference>
<proteinExistence type="predicted"/>
<sequence>MSLNKMYKFFKTLVLGILFLNNAFAVNFPSNQEQSKNCPISFEYPDSLEVYVAPSESFNSENIFCRLVFLYKNKIKSNLPEKTSGDGVLEISDVVIDVLKEPPENRFKEYSFEKKHDGRVIYIGQINANKEKSTHINEFVSPVQIVKMKSGANLYIGEAIVFETDGRGKIKKSKRTDLLIGNEEKSVGLIFWESTRDQNSLGKSKIWVAIFKSIKMH</sequence>
<keyword evidence="1" id="KW-0732">Signal</keyword>
<evidence type="ECO:0000313" key="3">
    <source>
        <dbReference type="Proteomes" id="UP001596045"/>
    </source>
</evidence>
<feature type="chain" id="PRO_5045298938" evidence="1">
    <location>
        <begin position="26"/>
        <end position="217"/>
    </location>
</feature>
<dbReference type="EMBL" id="JBHSMT010000012">
    <property type="protein sequence ID" value="MFC5473784.1"/>
    <property type="molecule type" value="Genomic_DNA"/>
</dbReference>
<gene>
    <name evidence="2" type="ORF">ACFPM8_07415</name>
</gene>
<protein>
    <submittedName>
        <fullName evidence="2">Uncharacterized protein</fullName>
    </submittedName>
</protein>
<name>A0ABW0M7K6_9BURK</name>
<keyword evidence="3" id="KW-1185">Reference proteome</keyword>